<proteinExistence type="predicted"/>
<dbReference type="Proteomes" id="UP001253637">
    <property type="component" value="Segment"/>
</dbReference>
<evidence type="ECO:0000313" key="2">
    <source>
        <dbReference type="Proteomes" id="UP001253637"/>
    </source>
</evidence>
<reference evidence="1" key="1">
    <citation type="submission" date="2021-04" db="EMBL/GenBank/DDBJ databases">
        <title>Draft Genome Sequence of Pandoravirus japonicus, Isolated from the Sabaishi River of Niigata, Japan.</title>
        <authorList>
            <person name="Hosokawa N."/>
            <person name="Takahashi H."/>
            <person name="Aoki K."/>
            <person name="Takemura M."/>
        </authorList>
    </citation>
    <scope>NUCLEOTIDE SEQUENCE</scope>
</reference>
<dbReference type="EMBL" id="LC625835">
    <property type="protein sequence ID" value="BCU03160.1"/>
    <property type="molecule type" value="Genomic_DNA"/>
</dbReference>
<name>A0A811BPD2_9VIRU</name>
<organism evidence="1 2">
    <name type="scientific">Pandoravirus japonicus</name>
    <dbReference type="NCBI Taxonomy" id="2823154"/>
    <lineage>
        <taxon>Viruses</taxon>
        <taxon>Pandoravirus</taxon>
    </lineage>
</organism>
<evidence type="ECO:0000313" key="1">
    <source>
        <dbReference type="EMBL" id="BCU03160.1"/>
    </source>
</evidence>
<sequence length="87" mass="10390">MSDRTTAAYWARAPYRHVKKRRAHRYFGFTVFGACSSCGPLPSHRQHMHAWKRQQEKTRSQVIVIDTLLQDENCCQTFFYCHHRYAL</sequence>
<protein>
    <submittedName>
        <fullName evidence="1">Uncharacterized protein</fullName>
    </submittedName>
</protein>
<accession>A0A811BPD2</accession>